<reference evidence="1 2" key="1">
    <citation type="submission" date="2023-08" db="EMBL/GenBank/DDBJ databases">
        <authorList>
            <person name="Girao M."/>
            <person name="Carvalho M.F."/>
        </authorList>
    </citation>
    <scope>NUCLEOTIDE SEQUENCE [LARGE SCALE GENOMIC DNA]</scope>
    <source>
        <strain evidence="1 2">CC-R104</strain>
    </source>
</reference>
<dbReference type="EMBL" id="JAUZMZ010000131">
    <property type="protein sequence ID" value="MEE2034249.1"/>
    <property type="molecule type" value="Genomic_DNA"/>
</dbReference>
<evidence type="ECO:0000313" key="1">
    <source>
        <dbReference type="EMBL" id="MEE2034249.1"/>
    </source>
</evidence>
<gene>
    <name evidence="1" type="ORF">Q8814_19380</name>
</gene>
<name>A0ABU7JW48_9NOCA</name>
<evidence type="ECO:0000313" key="2">
    <source>
        <dbReference type="Proteomes" id="UP001331936"/>
    </source>
</evidence>
<dbReference type="RefSeq" id="WP_330153623.1">
    <property type="nucleotide sequence ID" value="NZ_JAUZMZ010000131.1"/>
</dbReference>
<proteinExistence type="predicted"/>
<dbReference type="Proteomes" id="UP001331936">
    <property type="component" value="Unassembled WGS sequence"/>
</dbReference>
<accession>A0ABU7JW48</accession>
<protein>
    <recommendedName>
        <fullName evidence="3">MBL fold metallo-hydrolase</fullName>
    </recommendedName>
</protein>
<keyword evidence="2" id="KW-1185">Reference proteome</keyword>
<organism evidence="1 2">
    <name type="scientific">Rhodococcus chondri</name>
    <dbReference type="NCBI Taxonomy" id="3065941"/>
    <lineage>
        <taxon>Bacteria</taxon>
        <taxon>Bacillati</taxon>
        <taxon>Actinomycetota</taxon>
        <taxon>Actinomycetes</taxon>
        <taxon>Mycobacteriales</taxon>
        <taxon>Nocardiaceae</taxon>
        <taxon>Rhodococcus</taxon>
    </lineage>
</organism>
<evidence type="ECO:0008006" key="3">
    <source>
        <dbReference type="Google" id="ProtNLM"/>
    </source>
</evidence>
<feature type="non-terminal residue" evidence="1">
    <location>
        <position position="1"/>
    </location>
</feature>
<comment type="caution">
    <text evidence="1">The sequence shown here is derived from an EMBL/GenBank/DDBJ whole genome shotgun (WGS) entry which is preliminary data.</text>
</comment>
<sequence length="104" mass="11932">YSHHHLHGECRLYSSELPQAPDLEQTVFLNERALFWTRHVDSGHSEPDLEALFERYRPTLVAPAHGSVIDRLDEMVELLKAGMAESRKQNRLVAARWAPTDGTR</sequence>